<accession>A0A8S5MEC7</accession>
<sequence length="196" mass="23103">MLLEESKILKAPKKERKNKVNEIEKIYVEQGVYSKEFTRQLIDFIGFVLNRYSNENSFPDDMVHFTYLRVMERLGAIVPEKPKAGIRKEKRPVNRIVEIDTILEWELNGKKCLFDASRSNLGNYIFSISRHAHSNYTYHNSKKLKELKPPATEIPEPEISYNMKDTLKSKVLQIADNIEPEQMPESIRRYLLWKNV</sequence>
<proteinExistence type="predicted"/>
<organism evidence="1">
    <name type="scientific">Siphoviridae sp. ctYh54</name>
    <dbReference type="NCBI Taxonomy" id="2826379"/>
    <lineage>
        <taxon>Viruses</taxon>
        <taxon>Duplodnaviria</taxon>
        <taxon>Heunggongvirae</taxon>
        <taxon>Uroviricota</taxon>
        <taxon>Caudoviricetes</taxon>
    </lineage>
</organism>
<dbReference type="EMBL" id="BK014884">
    <property type="protein sequence ID" value="DAD80572.1"/>
    <property type="molecule type" value="Genomic_DNA"/>
</dbReference>
<protein>
    <submittedName>
        <fullName evidence="1">Uncharacterized protein</fullName>
    </submittedName>
</protein>
<evidence type="ECO:0000313" key="1">
    <source>
        <dbReference type="EMBL" id="DAD80572.1"/>
    </source>
</evidence>
<reference evidence="1" key="1">
    <citation type="journal article" date="2021" name="Proc. Natl. Acad. Sci. U.S.A.">
        <title>A Catalog of Tens of Thousands of Viruses from Human Metagenomes Reveals Hidden Associations with Chronic Diseases.</title>
        <authorList>
            <person name="Tisza M.J."/>
            <person name="Buck C.B."/>
        </authorList>
    </citation>
    <scope>NUCLEOTIDE SEQUENCE</scope>
    <source>
        <strain evidence="1">CtYh54</strain>
    </source>
</reference>
<name>A0A8S5MEC7_9CAUD</name>